<organism evidence="3 4">
    <name type="scientific">Vibrio aestuarianus</name>
    <dbReference type="NCBI Taxonomy" id="28171"/>
    <lineage>
        <taxon>Bacteria</taxon>
        <taxon>Pseudomonadati</taxon>
        <taxon>Pseudomonadota</taxon>
        <taxon>Gammaproteobacteria</taxon>
        <taxon>Vibrionales</taxon>
        <taxon>Vibrionaceae</taxon>
        <taxon>Vibrio</taxon>
    </lineage>
</organism>
<dbReference type="PANTHER" id="PTHR11927:SF9">
    <property type="entry name" value="L-FUCOSYLTRANSFERASE"/>
    <property type="match status" value="1"/>
</dbReference>
<evidence type="ECO:0000313" key="4">
    <source>
        <dbReference type="Proteomes" id="UP001140979"/>
    </source>
</evidence>
<evidence type="ECO:0000313" key="3">
    <source>
        <dbReference type="EMBL" id="MDE1243130.1"/>
    </source>
</evidence>
<dbReference type="PANTHER" id="PTHR11927">
    <property type="entry name" value="GALACTOSIDE 2-L-FUCOSYLTRANSFERASE"/>
    <property type="match status" value="1"/>
</dbReference>
<dbReference type="EMBL" id="JAKNBA010000024">
    <property type="protein sequence ID" value="MDE1243130.1"/>
    <property type="molecule type" value="Genomic_DNA"/>
</dbReference>
<sequence length="284" mass="33012">MIKIQINGGLGNQLFQYATAFSLAKSNKTKLLVDISSAINYHVHPLRLTELNCSAQFDDKISLYKKILLHPRLIKFSSMIFTSYYIEPSLKYDNTLQYTANNKLIIGYFQSELYFKNCRGELLKEFLPKTEFSSYQSLLAEKIKGESSLSIHIRRGDYITNSNASAIHGVCNKEYFDRAIEYLVEQKKVTTKTNVYIFSDDIEWCKAHLSFPYSTVYVEGDSQHPELDMWLMSYCNHNIISNSTFSWWGAWLNTNPNKCVIAPKQWFKTLHDSTDIVPEQWKRL</sequence>
<comment type="caution">
    <text evidence="3">The sequence shown here is derived from an EMBL/GenBank/DDBJ whole genome shotgun (WGS) entry which is preliminary data.</text>
</comment>
<dbReference type="RefSeq" id="WP_216652877.1">
    <property type="nucleotide sequence ID" value="NZ_JAKNBA010000024.1"/>
</dbReference>
<evidence type="ECO:0000256" key="1">
    <source>
        <dbReference type="ARBA" id="ARBA00022676"/>
    </source>
</evidence>
<keyword evidence="2" id="KW-0808">Transferase</keyword>
<dbReference type="Proteomes" id="UP001140979">
    <property type="component" value="Unassembled WGS sequence"/>
</dbReference>
<dbReference type="GO" id="GO:0005975">
    <property type="term" value="P:carbohydrate metabolic process"/>
    <property type="evidence" value="ECO:0007669"/>
    <property type="project" value="InterPro"/>
</dbReference>
<dbReference type="CDD" id="cd11301">
    <property type="entry name" value="Fut1_Fut2_like"/>
    <property type="match status" value="1"/>
</dbReference>
<dbReference type="Pfam" id="PF01531">
    <property type="entry name" value="Glyco_transf_11"/>
    <property type="match status" value="1"/>
</dbReference>
<dbReference type="GO" id="GO:0008107">
    <property type="term" value="F:galactoside 2-alpha-L-fucosyltransferase activity"/>
    <property type="evidence" value="ECO:0007669"/>
    <property type="project" value="InterPro"/>
</dbReference>
<dbReference type="InterPro" id="IPR002516">
    <property type="entry name" value="Glyco_trans_11"/>
</dbReference>
<dbReference type="GO" id="GO:0016020">
    <property type="term" value="C:membrane"/>
    <property type="evidence" value="ECO:0007669"/>
    <property type="project" value="InterPro"/>
</dbReference>
<dbReference type="AlphaFoldDB" id="A0A9X4F294"/>
<keyword evidence="1" id="KW-0328">Glycosyltransferase</keyword>
<name>A0A9X4F294_9VIBR</name>
<evidence type="ECO:0000256" key="2">
    <source>
        <dbReference type="ARBA" id="ARBA00022679"/>
    </source>
</evidence>
<accession>A0A9X4F294</accession>
<protein>
    <submittedName>
        <fullName evidence="3">Alpha-1,2-fucosyltransferase</fullName>
    </submittedName>
</protein>
<gene>
    <name evidence="3" type="ORF">L9W94_13430</name>
</gene>
<proteinExistence type="predicted"/>
<reference evidence="3" key="1">
    <citation type="submission" date="2022-02" db="EMBL/GenBank/DDBJ databases">
        <title>Emergence and expansion in Europe of a Vibrio aestuarianus clonal complex pathogenic for oysters.</title>
        <authorList>
            <person name="Mesnil A."/>
            <person name="Travers M.-A."/>
        </authorList>
    </citation>
    <scope>NUCLEOTIDE SEQUENCE</scope>
    <source>
        <strain evidence="3">19_064_11T1</strain>
    </source>
</reference>